<gene>
    <name evidence="3" type="ORF">MBM_09400</name>
</gene>
<evidence type="ECO:0000256" key="1">
    <source>
        <dbReference type="SAM" id="SignalP"/>
    </source>
</evidence>
<keyword evidence="1" id="KW-0732">Signal</keyword>
<sequence>MVSLRPFVLAYAAAAGLASAAPSISSLAKRPASFVSGTVNNTREFYVTMVVTEGTLLTKYDGQQIEAYHTGAGIADPVFKVAGTPAYLNNTQLQFDANAYPFSLVASAGDSNYARWEPTSIGISYGSTGFANPGSKGIIINSTEFGGWLACEWFHGANLPQLFQLIKGFNAPDDVYPASCARVKLVPKWI</sequence>
<dbReference type="OMA" id="WEPIVIN"/>
<evidence type="ECO:0000313" key="3">
    <source>
        <dbReference type="EMBL" id="EKD12366.1"/>
    </source>
</evidence>
<dbReference type="HOGENOM" id="CLU_133908_0_0_1"/>
<dbReference type="RefSeq" id="XP_007297289.1">
    <property type="nucleotide sequence ID" value="XM_007297227.1"/>
</dbReference>
<protein>
    <recommendedName>
        <fullName evidence="2">DUF7907 domain-containing protein</fullName>
    </recommendedName>
</protein>
<dbReference type="GeneID" id="18765335"/>
<evidence type="ECO:0000313" key="4">
    <source>
        <dbReference type="Proteomes" id="UP000006753"/>
    </source>
</evidence>
<organism evidence="3 4">
    <name type="scientific">Marssonina brunnea f. sp. multigermtubi (strain MB_m1)</name>
    <name type="common">Marssonina leaf spot fungus</name>
    <dbReference type="NCBI Taxonomy" id="1072389"/>
    <lineage>
        <taxon>Eukaryota</taxon>
        <taxon>Fungi</taxon>
        <taxon>Dikarya</taxon>
        <taxon>Ascomycota</taxon>
        <taxon>Pezizomycotina</taxon>
        <taxon>Leotiomycetes</taxon>
        <taxon>Helotiales</taxon>
        <taxon>Drepanopezizaceae</taxon>
        <taxon>Drepanopeziza</taxon>
    </lineage>
</organism>
<dbReference type="AlphaFoldDB" id="K1WHM0"/>
<dbReference type="Pfam" id="PF25484">
    <property type="entry name" value="DUF7907"/>
    <property type="match status" value="1"/>
</dbReference>
<feature type="chain" id="PRO_5003852530" description="DUF7907 domain-containing protein" evidence="1">
    <location>
        <begin position="21"/>
        <end position="190"/>
    </location>
</feature>
<name>K1WHM0_MARBU</name>
<evidence type="ECO:0000259" key="2">
    <source>
        <dbReference type="Pfam" id="PF25484"/>
    </source>
</evidence>
<keyword evidence="4" id="KW-1185">Reference proteome</keyword>
<reference evidence="3 4" key="1">
    <citation type="journal article" date="2012" name="BMC Genomics">
        <title>Sequencing the genome of Marssonina brunnea reveals fungus-poplar co-evolution.</title>
        <authorList>
            <person name="Zhu S."/>
            <person name="Cao Y.-Z."/>
            <person name="Jiang C."/>
            <person name="Tan B.-Y."/>
            <person name="Wang Z."/>
            <person name="Feng S."/>
            <person name="Zhang L."/>
            <person name="Su X.-H."/>
            <person name="Brejova B."/>
            <person name="Vinar T."/>
            <person name="Xu M."/>
            <person name="Wang M.-X."/>
            <person name="Zhang S.-G."/>
            <person name="Huang M.-R."/>
            <person name="Wu R."/>
            <person name="Zhou Y."/>
        </authorList>
    </citation>
    <scope>NUCLEOTIDE SEQUENCE [LARGE SCALE GENOMIC DNA]</scope>
    <source>
        <strain evidence="3 4">MB_m1</strain>
    </source>
</reference>
<dbReference type="Proteomes" id="UP000006753">
    <property type="component" value="Unassembled WGS sequence"/>
</dbReference>
<proteinExistence type="predicted"/>
<dbReference type="eggNOG" id="ENOG502SSN8">
    <property type="taxonomic scope" value="Eukaryota"/>
</dbReference>
<dbReference type="OrthoDB" id="3518533at2759"/>
<dbReference type="KEGG" id="mbe:MBM_09400"/>
<dbReference type="InParanoid" id="K1WHM0"/>
<feature type="signal peptide" evidence="1">
    <location>
        <begin position="1"/>
        <end position="20"/>
    </location>
</feature>
<accession>K1WHM0</accession>
<dbReference type="EMBL" id="JH921458">
    <property type="protein sequence ID" value="EKD12366.1"/>
    <property type="molecule type" value="Genomic_DNA"/>
</dbReference>
<dbReference type="InterPro" id="IPR057229">
    <property type="entry name" value="DUF7907"/>
</dbReference>
<feature type="domain" description="DUF7907" evidence="2">
    <location>
        <begin position="43"/>
        <end position="188"/>
    </location>
</feature>